<gene>
    <name evidence="1" type="ORF">KME65_19755</name>
</gene>
<dbReference type="AlphaFoldDB" id="A0A944QVG4"/>
<protein>
    <submittedName>
        <fullName evidence="1">Uncharacterized protein</fullName>
    </submittedName>
</protein>
<dbReference type="EMBL" id="JAHHGM010000030">
    <property type="protein sequence ID" value="MBT2991202.1"/>
    <property type="molecule type" value="Genomic_DNA"/>
</dbReference>
<evidence type="ECO:0000313" key="2">
    <source>
        <dbReference type="Proteomes" id="UP000770889"/>
    </source>
</evidence>
<reference evidence="1 2" key="1">
    <citation type="submission" date="2021-05" db="EMBL/GenBank/DDBJ databases">
        <title>Genetic and Functional Diversity in Clade A Lucinid endosymbionts from the Bahamas.</title>
        <authorList>
            <person name="Giani N.M."/>
            <person name="Engel A.S."/>
            <person name="Campbell B.J."/>
        </authorList>
    </citation>
    <scope>NUCLEOTIDE SEQUENCE [LARGE SCALE GENOMIC DNA]</scope>
    <source>
        <strain evidence="1">LUC16012Gg_MoonRockCtena</strain>
    </source>
</reference>
<sequence length="229" mass="25755">MRIRCIIAMIVLALLYSALLSAGTSILPPPNLNKAQRLIFFKDHLKGVPKGSRIDYDFTNATQGEEGFSDRIEIDVVNVVADGKRDLEFHFLSGENHIDFSPVKAYTGNPVIIHFLERDISMMAKDTGGSNGFFRNRIRDSFKNPNLVREIKFHYGGKELAGTEVIVTPFAAVPNTDNFKLYVNKRYEFIFSDQVPGGIYRIHTQVPNEKGGGILIDEDMTFRKITPAI</sequence>
<proteinExistence type="predicted"/>
<comment type="caution">
    <text evidence="1">The sequence shown here is derived from an EMBL/GenBank/DDBJ whole genome shotgun (WGS) entry which is preliminary data.</text>
</comment>
<evidence type="ECO:0000313" key="1">
    <source>
        <dbReference type="EMBL" id="MBT2991202.1"/>
    </source>
</evidence>
<dbReference type="Proteomes" id="UP000770889">
    <property type="component" value="Unassembled WGS sequence"/>
</dbReference>
<name>A0A944QVG4_9GAMM</name>
<organism evidence="1 2">
    <name type="scientific">Candidatus Thiodiazotropha taylori</name>
    <dbReference type="NCBI Taxonomy" id="2792791"/>
    <lineage>
        <taxon>Bacteria</taxon>
        <taxon>Pseudomonadati</taxon>
        <taxon>Pseudomonadota</taxon>
        <taxon>Gammaproteobacteria</taxon>
        <taxon>Chromatiales</taxon>
        <taxon>Sedimenticolaceae</taxon>
        <taxon>Candidatus Thiodiazotropha</taxon>
    </lineage>
</organism>
<accession>A0A944QVG4</accession>